<dbReference type="InterPro" id="IPR026899">
    <property type="entry name" value="FKS1-like_dom1"/>
</dbReference>
<feature type="transmembrane region" description="Helical" evidence="11">
    <location>
        <begin position="1758"/>
        <end position="1775"/>
    </location>
</feature>
<evidence type="ECO:0000256" key="3">
    <source>
        <dbReference type="ARBA" id="ARBA00012589"/>
    </source>
</evidence>
<feature type="transmembrane region" description="Helical" evidence="11">
    <location>
        <begin position="617"/>
        <end position="637"/>
    </location>
</feature>
<protein>
    <recommendedName>
        <fullName evidence="3">1,3-beta-glucan synthase</fullName>
        <ecNumber evidence="3">2.4.1.34</ecNumber>
    </recommendedName>
</protein>
<comment type="similarity">
    <text evidence="2">Belongs to the glycosyltransferase 48 family.</text>
</comment>
<evidence type="ECO:0000256" key="9">
    <source>
        <dbReference type="ARBA" id="ARBA00047777"/>
    </source>
</evidence>
<dbReference type="Pfam" id="PF02364">
    <property type="entry name" value="Glucan_synthase"/>
    <property type="match status" value="2"/>
</dbReference>
<evidence type="ECO:0000256" key="1">
    <source>
        <dbReference type="ARBA" id="ARBA00004141"/>
    </source>
</evidence>
<feature type="transmembrane region" description="Helical" evidence="11">
    <location>
        <begin position="431"/>
        <end position="452"/>
    </location>
</feature>
<feature type="transmembrane region" description="Helical" evidence="11">
    <location>
        <begin position="1998"/>
        <end position="2016"/>
    </location>
</feature>
<evidence type="ECO:0000256" key="2">
    <source>
        <dbReference type="ARBA" id="ARBA00009040"/>
    </source>
</evidence>
<comment type="catalytic activity">
    <reaction evidence="9">
        <text>[(1-&gt;3)-beta-D-glucosyl](n) + UDP-alpha-D-glucose = [(1-&gt;3)-beta-D-glucosyl](n+1) + UDP + H(+)</text>
        <dbReference type="Rhea" id="RHEA:21476"/>
        <dbReference type="Rhea" id="RHEA-COMP:11146"/>
        <dbReference type="Rhea" id="RHEA-COMP:14303"/>
        <dbReference type="ChEBI" id="CHEBI:15378"/>
        <dbReference type="ChEBI" id="CHEBI:37671"/>
        <dbReference type="ChEBI" id="CHEBI:58223"/>
        <dbReference type="ChEBI" id="CHEBI:58885"/>
        <dbReference type="EC" id="2.4.1.34"/>
    </reaction>
</comment>
<dbReference type="InterPro" id="IPR003440">
    <property type="entry name" value="Glyco_trans_48_dom"/>
</dbReference>
<evidence type="ECO:0000256" key="6">
    <source>
        <dbReference type="ARBA" id="ARBA00022692"/>
    </source>
</evidence>
<dbReference type="GO" id="GO:0003843">
    <property type="term" value="F:1,3-beta-D-glucan synthase activity"/>
    <property type="evidence" value="ECO:0007669"/>
    <property type="project" value="UniProtKB-EC"/>
</dbReference>
<evidence type="ECO:0000256" key="4">
    <source>
        <dbReference type="ARBA" id="ARBA00022676"/>
    </source>
</evidence>
<evidence type="ECO:0000256" key="11">
    <source>
        <dbReference type="SAM" id="Phobius"/>
    </source>
</evidence>
<keyword evidence="4" id="KW-0328">Glycosyltransferase</keyword>
<feature type="transmembrane region" description="Helical" evidence="11">
    <location>
        <begin position="503"/>
        <end position="521"/>
    </location>
</feature>
<dbReference type="PANTHER" id="PTHR12741:SF48">
    <property type="entry name" value="1,3-BETA-GLUCAN SYNTHASE COMPONENT FKS1-RELATED"/>
    <property type="match status" value="1"/>
</dbReference>
<feature type="transmembrane region" description="Helical" evidence="11">
    <location>
        <begin position="1628"/>
        <end position="1646"/>
    </location>
</feature>
<dbReference type="GO" id="GO:0005886">
    <property type="term" value="C:plasma membrane"/>
    <property type="evidence" value="ECO:0007669"/>
    <property type="project" value="TreeGrafter"/>
</dbReference>
<gene>
    <name evidence="13" type="ORF">D9Q98_000217</name>
</gene>
<evidence type="ECO:0000313" key="13">
    <source>
        <dbReference type="EMBL" id="KAI3437770.1"/>
    </source>
</evidence>
<keyword evidence="5" id="KW-0808">Transferase</keyword>
<feature type="transmembrane region" description="Helical" evidence="11">
    <location>
        <begin position="1929"/>
        <end position="1950"/>
    </location>
</feature>
<feature type="transmembrane region" description="Helical" evidence="11">
    <location>
        <begin position="1602"/>
        <end position="1621"/>
    </location>
</feature>
<dbReference type="PANTHER" id="PTHR12741">
    <property type="entry name" value="LYST-INTERACTING PROTEIN LIP5 DOPAMINE RESPONSIVE PROTEIN DRG-1"/>
    <property type="match status" value="1"/>
</dbReference>
<feature type="transmembrane region" description="Helical" evidence="11">
    <location>
        <begin position="533"/>
        <end position="551"/>
    </location>
</feature>
<feature type="transmembrane region" description="Helical" evidence="11">
    <location>
        <begin position="1782"/>
        <end position="1801"/>
    </location>
</feature>
<dbReference type="SMART" id="SM01205">
    <property type="entry name" value="FKS1_dom1"/>
    <property type="match status" value="1"/>
</dbReference>
<comment type="subcellular location">
    <subcellularLocation>
        <location evidence="1">Membrane</location>
        <topology evidence="1">Multi-pass membrane protein</topology>
    </subcellularLocation>
</comment>
<name>A0A9D4Z1F1_CHLVU</name>
<keyword evidence="6 11" id="KW-0812">Transmembrane</keyword>
<dbReference type="GO" id="GO:0008360">
    <property type="term" value="P:regulation of cell shape"/>
    <property type="evidence" value="ECO:0007669"/>
    <property type="project" value="UniProtKB-KW"/>
</dbReference>
<accession>A0A9D4Z1F1</accession>
<reference evidence="13" key="2">
    <citation type="submission" date="2020-11" db="EMBL/GenBank/DDBJ databases">
        <authorList>
            <person name="Cecchin M."/>
            <person name="Marcolungo L."/>
            <person name="Rossato M."/>
            <person name="Girolomoni L."/>
            <person name="Cosentino E."/>
            <person name="Cuine S."/>
            <person name="Li-Beisson Y."/>
            <person name="Delledonne M."/>
            <person name="Ballottari M."/>
        </authorList>
    </citation>
    <scope>NUCLEOTIDE SEQUENCE</scope>
    <source>
        <strain evidence="13">211/11P</strain>
        <tissue evidence="13">Whole cell</tissue>
    </source>
</reference>
<dbReference type="EMBL" id="SIDB01000001">
    <property type="protein sequence ID" value="KAI3437770.1"/>
    <property type="molecule type" value="Genomic_DNA"/>
</dbReference>
<dbReference type="GO" id="GO:0006075">
    <property type="term" value="P:(1-&gt;3)-beta-D-glucan biosynthetic process"/>
    <property type="evidence" value="ECO:0007669"/>
    <property type="project" value="InterPro"/>
</dbReference>
<feature type="transmembrane region" description="Helical" evidence="11">
    <location>
        <begin position="1888"/>
        <end position="1908"/>
    </location>
</feature>
<keyword evidence="8 11" id="KW-0472">Membrane</keyword>
<organism evidence="13 14">
    <name type="scientific">Chlorella vulgaris</name>
    <name type="common">Green alga</name>
    <dbReference type="NCBI Taxonomy" id="3077"/>
    <lineage>
        <taxon>Eukaryota</taxon>
        <taxon>Viridiplantae</taxon>
        <taxon>Chlorophyta</taxon>
        <taxon>core chlorophytes</taxon>
        <taxon>Trebouxiophyceae</taxon>
        <taxon>Chlorellales</taxon>
        <taxon>Chlorellaceae</taxon>
        <taxon>Chlorella clade</taxon>
        <taxon>Chlorella</taxon>
    </lineage>
</organism>
<evidence type="ECO:0000259" key="12">
    <source>
        <dbReference type="SMART" id="SM01205"/>
    </source>
</evidence>
<proteinExistence type="inferred from homology"/>
<reference evidence="13" key="1">
    <citation type="journal article" date="2019" name="Plant J.">
        <title>Chlorella vulgaris genome assembly and annotation reveals the molecular basis for metabolic acclimation to high light conditions.</title>
        <authorList>
            <person name="Cecchin M."/>
            <person name="Marcolungo L."/>
            <person name="Rossato M."/>
            <person name="Girolomoni L."/>
            <person name="Cosentino E."/>
            <person name="Cuine S."/>
            <person name="Li-Beisson Y."/>
            <person name="Delledonne M."/>
            <person name="Ballottari M."/>
        </authorList>
    </citation>
    <scope>NUCLEOTIDE SEQUENCE</scope>
    <source>
        <strain evidence="13">211/11P</strain>
    </source>
</reference>
<sequence length="2073" mass="232947">MQAAAPTNGGTPASASGTPPKPKAPTLFNVSSNEAGWQAAIHTVVHRVGRHFGFQAFNMDPRSEATTPVYIPATIFLVTDHLYHLLVKNYMRRDKASGTDEDRWTCAVYRLHATIFQGYRDWCAHVDLPEKIPQLDLPELRKTGEAVEWEFLLEELSLYFLMYSEGANLRHTPEALWFLFWCLRNSHTRQMQITAPPPTDKRSAVYVARTPELARDLVKLRIHLRTKYQSQIAQWRREQGAKADGDMRTVEELHAIHNNAKASIIESGLFEGRSPEDIRMVAEMVAYGDSGAYLDKIVTPIFAFLAVEVDKKGTNKVEVAERVTYDDVNESLCMPSVVHKTLSRLGVQWDKKTRAIRVPPDLFGNLVSAGSIEIVTSTGGESKADGEAKPPEAAPARLGFDVASAQAFWRNNVFGKTFVERRSLFSMYRTFFRIWAFLILEFHFMAVMLWGWGSIKRGSYYSLCSVALNHAFLSLLEQLAGAWTQRATVKGVRVLGRPFWGRYAHGIIDWLTINVVLYLAFTAQITGFFSFDIFYYVIMGYTGLVVFHAIITTRDGYCVSLSNQLGARLRTWRRARNSCCGGGCWTPLIWLLERIGKSSARPVPQEYLAPYPMKTGWSSFFANVVFWVLVLGAKFAFDWFALMKPLEDPIIALWHFDWLKNGNNWGDADFILVGARCAPSFIVMMNDTQIFYYFVMALFGAIKGIVQLNLGAVSTFQEVVVSFHKAPKRWWEACTSKKGKANLFRAIDGLATGKGTVPRKGAGYAMTGVHVNRETLALMAPKRTLDSRLSHTERLMQNTQNMVKETEAGKVLSLFEDNRVAMWLVFSDVWNAIVEELRSVDLVSDGERDNLTFVHLDIDPSIEILPGMRPFMLPVFFYGGQISKALESESLNAAQEVALTEIRSLLTWLLMQLGIINRKQADVLVAFTPLPRPSTLKHRKARSDGVAEIVKLLKALQGLQTKVPDLVARSTRTDAAVAVRGNLEKLFKIMREEAEAVLETSTVFKTTASRAMQQQAQDLLDVLRDVGEDRLDRWRWQSFVGEEGGLDVLHNETPDSASKRCLTKVIKQVAKMLQTSAKGAQPRGEEAQRVLSVFAASLKNPTLETPPAIEEMLSWNTLTPHYEEDVIYALNAVSTAKHFGMDATSARGMTDLMQENDDGVTVMQWLRSAYPADWTNLLERLKPSLKGLDPRHVTDADFDVGGPLHHLMMDLQLWASYRGQLLSRTVRGMMAYEKALRLLAHLECPQPPGISDIKYLSLVDDVCRSKFTYVVASQVYAANRYSNSPKKRWLARGIDILLQQYPSLRVAFIDTFQSNSGSQQFTVLIRGQVGTPASDPEGTQELYRIRLPKNGETGHGVVLGEGKPENQNASVIFCFGEVIQAIDMNQDNNLAEAFKMRNLVSEFNPPSYDDITAAAGAAMAATKRPASGRELPLVVEGLGGRGSKHVRVGGQYLEKAWPEFGEKPVALVGFREWVFSQDSGALAGFAAATEFTFGSIVQRVMTWPGAVRFHYGHPDLWNKLFIMTRGGVSKATRAFHISEDVFAGYNAVQRSGSVKFKEYISVGKGRDMGFDSINGFESKVSGGNGEQVMSRDVHRLCTQFDFFRLMAFYHSGCGFFINTYLVMLSVYVNIWVIVLMALSMNPGYLAPYPPGSDTSISVLTGQATSVSVQQVVQLGMFSIITYAVEMLIEYGVMRMLGTILMQIVQGSLGFFIFRSRTTAYYFSNDVHYGGAKYISTGRGYAIKHNTFVKVYTSYARSHLYYAAELLMLAILLVLIETVSYAGIVWSTYMVSVAILWAPFWFNPQTFQLERCKDDFESWLLWMKDVTEPSTNSTWFSWNKDQLEKPRNEDQKQTNPLAGALRGVVQGLPTALLVVASITRIDNTTYNRWLVFATLSGGFWGIAAVVWFVRHMLLKRYMHRTWRLVRTFTFVALIAGVVCVIIFVPAAMSVGVGVKNVVLILLANFSAGAFLVQVLLYVFRRSLKARAVVDGAYRMLDWFLGYFLFGFLFLLSFLFIIDKIQGALLFNMKFAKALERSRLLEANYLTSYVDRASERSKKTLKEEVLKELADEKKR</sequence>
<feature type="transmembrane region" description="Helical" evidence="11">
    <location>
        <begin position="69"/>
        <end position="87"/>
    </location>
</feature>
<dbReference type="Pfam" id="PF14288">
    <property type="entry name" value="FKS1_dom1"/>
    <property type="match status" value="1"/>
</dbReference>
<keyword evidence="14" id="KW-1185">Reference proteome</keyword>
<feature type="domain" description="1,3-beta-glucan synthase component FKS1-like" evidence="12">
    <location>
        <begin position="150"/>
        <end position="350"/>
    </location>
</feature>
<evidence type="ECO:0000256" key="5">
    <source>
        <dbReference type="ARBA" id="ARBA00022679"/>
    </source>
</evidence>
<feature type="region of interest" description="Disordered" evidence="10">
    <location>
        <begin position="1"/>
        <end position="27"/>
    </location>
</feature>
<evidence type="ECO:0000256" key="8">
    <source>
        <dbReference type="ARBA" id="ARBA00023136"/>
    </source>
</evidence>
<dbReference type="GO" id="GO:0000148">
    <property type="term" value="C:1,3-beta-D-glucan synthase complex"/>
    <property type="evidence" value="ECO:0007669"/>
    <property type="project" value="InterPro"/>
</dbReference>
<dbReference type="EC" id="2.4.1.34" evidence="3"/>
<evidence type="ECO:0000256" key="10">
    <source>
        <dbReference type="SAM" id="MobiDB-lite"/>
    </source>
</evidence>
<feature type="transmembrane region" description="Helical" evidence="11">
    <location>
        <begin position="1956"/>
        <end position="1978"/>
    </location>
</feature>
<keyword evidence="7 11" id="KW-1133">Transmembrane helix</keyword>
<dbReference type="Proteomes" id="UP001055712">
    <property type="component" value="Unassembled WGS sequence"/>
</dbReference>
<dbReference type="OrthoDB" id="1880850at2759"/>
<feature type="compositionally biased region" description="Polar residues" evidence="10">
    <location>
        <begin position="8"/>
        <end position="17"/>
    </location>
</feature>
<feature type="transmembrane region" description="Helical" evidence="11">
    <location>
        <begin position="690"/>
        <end position="710"/>
    </location>
</feature>
<feature type="transmembrane region" description="Helical" evidence="11">
    <location>
        <begin position="1696"/>
        <end position="1713"/>
    </location>
</feature>
<evidence type="ECO:0000313" key="14">
    <source>
        <dbReference type="Proteomes" id="UP001055712"/>
    </source>
</evidence>
<evidence type="ECO:0000256" key="7">
    <source>
        <dbReference type="ARBA" id="ARBA00022989"/>
    </source>
</evidence>
<comment type="caution">
    <text evidence="13">The sequence shown here is derived from an EMBL/GenBank/DDBJ whole genome shotgun (WGS) entry which is preliminary data.</text>
</comment>